<accession>A0A645EX92</accession>
<protein>
    <submittedName>
        <fullName evidence="1">Uncharacterized protein</fullName>
    </submittedName>
</protein>
<dbReference type="AlphaFoldDB" id="A0A645EX92"/>
<organism evidence="1">
    <name type="scientific">bioreactor metagenome</name>
    <dbReference type="NCBI Taxonomy" id="1076179"/>
    <lineage>
        <taxon>unclassified sequences</taxon>
        <taxon>metagenomes</taxon>
        <taxon>ecological metagenomes</taxon>
    </lineage>
</organism>
<name>A0A645EX92_9ZZZZ</name>
<proteinExistence type="predicted"/>
<dbReference type="EMBL" id="VSSQ01051026">
    <property type="protein sequence ID" value="MPN05113.1"/>
    <property type="molecule type" value="Genomic_DNA"/>
</dbReference>
<reference evidence="1" key="1">
    <citation type="submission" date="2019-08" db="EMBL/GenBank/DDBJ databases">
        <authorList>
            <person name="Kucharzyk K."/>
            <person name="Murdoch R.W."/>
            <person name="Higgins S."/>
            <person name="Loffler F."/>
        </authorList>
    </citation>
    <scope>NUCLEOTIDE SEQUENCE</scope>
</reference>
<gene>
    <name evidence="1" type="ORF">SDC9_152363</name>
</gene>
<comment type="caution">
    <text evidence="1">The sequence shown here is derived from an EMBL/GenBank/DDBJ whole genome shotgun (WGS) entry which is preliminary data.</text>
</comment>
<evidence type="ECO:0000313" key="1">
    <source>
        <dbReference type="EMBL" id="MPN05113.1"/>
    </source>
</evidence>
<sequence>MVQRLASCRRSEQCRRVGSYWRRINASGQSQASYSELQSCYRQAFWGERPASLSSDRGYYENYRRREGSYCIHIGRISEEMDFIS</sequence>